<evidence type="ECO:0000259" key="4">
    <source>
        <dbReference type="Pfam" id="PF06588"/>
    </source>
</evidence>
<proteinExistence type="predicted"/>
<dbReference type="PANTHER" id="PTHR15526:SF5">
    <property type="entry name" value="MUSKELIN"/>
    <property type="match status" value="1"/>
</dbReference>
<keyword evidence="6" id="KW-1185">Reference proteome</keyword>
<dbReference type="Proteomes" id="UP001218218">
    <property type="component" value="Unassembled WGS sequence"/>
</dbReference>
<feature type="region of interest" description="Disordered" evidence="3">
    <location>
        <begin position="777"/>
        <end position="797"/>
    </location>
</feature>
<evidence type="ECO:0000313" key="5">
    <source>
        <dbReference type="EMBL" id="KAJ7346969.1"/>
    </source>
</evidence>
<organism evidence="5 6">
    <name type="scientific">Mycena albidolilacea</name>
    <dbReference type="NCBI Taxonomy" id="1033008"/>
    <lineage>
        <taxon>Eukaryota</taxon>
        <taxon>Fungi</taxon>
        <taxon>Dikarya</taxon>
        <taxon>Basidiomycota</taxon>
        <taxon>Agaricomycotina</taxon>
        <taxon>Agaricomycetes</taxon>
        <taxon>Agaricomycetidae</taxon>
        <taxon>Agaricales</taxon>
        <taxon>Marasmiineae</taxon>
        <taxon>Mycenaceae</taxon>
        <taxon>Mycena</taxon>
    </lineage>
</organism>
<dbReference type="PANTHER" id="PTHR15526">
    <property type="entry name" value="MUSKELIN"/>
    <property type="match status" value="1"/>
</dbReference>
<feature type="domain" description="Muskelin N-terminal" evidence="4">
    <location>
        <begin position="8"/>
        <end position="203"/>
    </location>
</feature>
<dbReference type="Gene3D" id="2.60.120.260">
    <property type="entry name" value="Galactose-binding domain-like"/>
    <property type="match status" value="1"/>
</dbReference>
<dbReference type="AlphaFoldDB" id="A0AAD7A076"/>
<evidence type="ECO:0000256" key="2">
    <source>
        <dbReference type="ARBA" id="ARBA00022737"/>
    </source>
</evidence>
<dbReference type="InterPro" id="IPR015915">
    <property type="entry name" value="Kelch-typ_b-propeller"/>
</dbReference>
<feature type="region of interest" description="Disordered" evidence="3">
    <location>
        <begin position="345"/>
        <end position="367"/>
    </location>
</feature>
<comment type="caution">
    <text evidence="5">The sequence shown here is derived from an EMBL/GenBank/DDBJ whole genome shotgun (WGS) entry which is preliminary data.</text>
</comment>
<name>A0AAD7A076_9AGAR</name>
<dbReference type="InterPro" id="IPR008979">
    <property type="entry name" value="Galactose-bd-like_sf"/>
</dbReference>
<keyword evidence="1" id="KW-0880">Kelch repeat</keyword>
<dbReference type="Pfam" id="PF06588">
    <property type="entry name" value="Muskelin_N"/>
    <property type="match status" value="1"/>
</dbReference>
<accession>A0AAD7A076</accession>
<feature type="compositionally biased region" description="Polar residues" evidence="3">
    <location>
        <begin position="734"/>
        <end position="746"/>
    </location>
</feature>
<keyword evidence="2" id="KW-0677">Repeat</keyword>
<dbReference type="GO" id="GO:0005737">
    <property type="term" value="C:cytoplasm"/>
    <property type="evidence" value="ECO:0007669"/>
    <property type="project" value="TreeGrafter"/>
</dbReference>
<gene>
    <name evidence="5" type="ORF">DFH08DRAFT_869953</name>
</gene>
<dbReference type="SUPFAM" id="SSF117281">
    <property type="entry name" value="Kelch motif"/>
    <property type="match status" value="2"/>
</dbReference>
<evidence type="ECO:0000256" key="1">
    <source>
        <dbReference type="ARBA" id="ARBA00022441"/>
    </source>
</evidence>
<feature type="region of interest" description="Disordered" evidence="3">
    <location>
        <begin position="706"/>
        <end position="760"/>
    </location>
</feature>
<feature type="compositionally biased region" description="Pro residues" evidence="3">
    <location>
        <begin position="350"/>
        <end position="361"/>
    </location>
</feature>
<dbReference type="SUPFAM" id="SSF49785">
    <property type="entry name" value="Galactose-binding domain-like"/>
    <property type="match status" value="1"/>
</dbReference>
<sequence length="837" mass="93452">MAATPVPLSYSIAASTPHSGPYRVENILVENPTEQASRWSGGPVPETGTPQWLLLRLDTLSVVHTITFGKFVNPHPCNMKNFKVYGGLTEDALTEVLHSELKNDTTSESFELRHVNDQGILTPFRYIKIMPLSSHGNSFHVSIWHVALKGIKDEVFVEQVRMKYDQYRETTAMRYVLKHLRQRRFLGPYNAILARCGLQVEDPLVTELHESVVLQGNWASAEQIVQHISQTDLFDEYRHSKQARSLWRRLSGKDANGDVPSPRGGHAMCVDPVGGMIYLFGGWDGKKSLADFWEYDIKQDKWHVLSYDTAKDDNAPGARSCHKMVFDTRTGHIYVLGRLDDADAQKFDSAPPPGDAPPPAPAAKTGPEFYRYQTRGSSSGKWELLSADPQAPHAPPLVYDHQMVMDCEAQILYVHGGRVIDGDWSNAKYAGLYSYNVRLGKWQLLQISPPKPTASFSGGIIPARFAHSMVLDDRTRTLYIFGGKTTDSGTLSDMYAYHIATNTTRQVFADMTRDCGIDMQASFQRAVIDSTLQEIYVFSGLAHEVSTLEPQEAATRIFRYHPPPGRWDVVLPASYAHLAETPVPRFAHQVVYDPTTKTMFMHGGNGGLMEKGVGGGDAMDEDEERDQRLNDFWQMTLARTPREDVVRRATLLIRKQQFREMCEDVSHVKALTFLRTSVYPVVDQDDPGETESYRGLLSYLFTPSSPVMSSHPHLKTPSSASDHEDSPPRKRSRPNTPEDSEMTTPTDVEAPASPPAPGEAELAKMKIPPFDVQLVRETEDPEERKEKDGPGTAVSQARFQQRNALFEALLEFVSEEAKQPSGSLIGALDGMLAMPSG</sequence>
<protein>
    <submittedName>
        <fullName evidence="5">Muskelin N-terminus-domain-containing protein</fullName>
    </submittedName>
</protein>
<dbReference type="Pfam" id="PF24681">
    <property type="entry name" value="Kelch_KLHDC2_KLHL20_DRC7"/>
    <property type="match status" value="1"/>
</dbReference>
<reference evidence="5" key="1">
    <citation type="submission" date="2023-03" db="EMBL/GenBank/DDBJ databases">
        <title>Massive genome expansion in bonnet fungi (Mycena s.s.) driven by repeated elements and novel gene families across ecological guilds.</title>
        <authorList>
            <consortium name="Lawrence Berkeley National Laboratory"/>
            <person name="Harder C.B."/>
            <person name="Miyauchi S."/>
            <person name="Viragh M."/>
            <person name="Kuo A."/>
            <person name="Thoen E."/>
            <person name="Andreopoulos B."/>
            <person name="Lu D."/>
            <person name="Skrede I."/>
            <person name="Drula E."/>
            <person name="Henrissat B."/>
            <person name="Morin E."/>
            <person name="Kohler A."/>
            <person name="Barry K."/>
            <person name="LaButti K."/>
            <person name="Morin E."/>
            <person name="Salamov A."/>
            <person name="Lipzen A."/>
            <person name="Mereny Z."/>
            <person name="Hegedus B."/>
            <person name="Baldrian P."/>
            <person name="Stursova M."/>
            <person name="Weitz H."/>
            <person name="Taylor A."/>
            <person name="Grigoriev I.V."/>
            <person name="Nagy L.G."/>
            <person name="Martin F."/>
            <person name="Kauserud H."/>
        </authorList>
    </citation>
    <scope>NUCLEOTIDE SEQUENCE</scope>
    <source>
        <strain evidence="5">CBHHK002</strain>
    </source>
</reference>
<dbReference type="Gene3D" id="2.120.10.80">
    <property type="entry name" value="Kelch-type beta propeller"/>
    <property type="match status" value="2"/>
</dbReference>
<feature type="compositionally biased region" description="Basic and acidic residues" evidence="3">
    <location>
        <begin position="777"/>
        <end position="789"/>
    </location>
</feature>
<dbReference type="InterPro" id="IPR010565">
    <property type="entry name" value="Muskelin_N"/>
</dbReference>
<dbReference type="EMBL" id="JARIHO010000020">
    <property type="protein sequence ID" value="KAJ7346969.1"/>
    <property type="molecule type" value="Genomic_DNA"/>
</dbReference>
<evidence type="ECO:0000256" key="3">
    <source>
        <dbReference type="SAM" id="MobiDB-lite"/>
    </source>
</evidence>
<dbReference type="InterPro" id="IPR052456">
    <property type="entry name" value="CTLH_complex_component"/>
</dbReference>
<evidence type="ECO:0000313" key="6">
    <source>
        <dbReference type="Proteomes" id="UP001218218"/>
    </source>
</evidence>